<accession>A0A1A6GAC7</accession>
<evidence type="ECO:0000313" key="10">
    <source>
        <dbReference type="Proteomes" id="UP000321175"/>
    </source>
</evidence>
<dbReference type="InterPro" id="IPR038226">
    <property type="entry name" value="LMG18311-like_sf"/>
</dbReference>
<evidence type="ECO:0000313" key="2">
    <source>
        <dbReference type="EMBL" id="GEL81965.1"/>
    </source>
</evidence>
<dbReference type="EMBL" id="PYGR01000004">
    <property type="protein sequence ID" value="PTO37061.1"/>
    <property type="molecule type" value="Genomic_DNA"/>
</dbReference>
<reference evidence="5 8" key="2">
    <citation type="journal article" date="2018" name="Pathog. Dis.">
        <title>Whole-genome sequencing based characterization of antimicrobial resistance in Enterococcus.</title>
        <authorList>
            <person name="Tyson G."/>
        </authorList>
    </citation>
    <scope>NUCLEOTIDE SEQUENCE [LARGE SCALE GENOMIC DNA]</scope>
    <source>
        <strain evidence="5 8">CVM N55263</strain>
    </source>
</reference>
<evidence type="ECO:0000313" key="11">
    <source>
        <dbReference type="Proteomes" id="UP000509460"/>
    </source>
</evidence>
<evidence type="ECO:0000313" key="8">
    <source>
        <dbReference type="Proteomes" id="UP000237934"/>
    </source>
</evidence>
<dbReference type="Proteomes" id="UP000237934">
    <property type="component" value="Unassembled WGS sequence"/>
</dbReference>
<dbReference type="GeneID" id="61000342"/>
<sequence length="119" mass="13832">MKLIETPITSNLNIKTFYPKIVDFFFRNSAIRFYKLFSLDRTQILLIDTYNQVQLVMINTKKKITKQEIDYAIKKVLKTERSAVNIHVGVKQELEEAGVQFKRPNKDIVIVEQAIATIA</sequence>
<evidence type="ECO:0000313" key="4">
    <source>
        <dbReference type="EMBL" id="OTP28391.1"/>
    </source>
</evidence>
<reference evidence="6 9" key="3">
    <citation type="submission" date="2018-03" db="EMBL/GenBank/DDBJ databases">
        <title>Draft genome sequences of four Enterococcus mundtii strains isolated from beef slaughterhouses in Kenya.</title>
        <authorList>
            <person name="Wambui J."/>
            <person name="Stevens M."/>
            <person name="Njage P."/>
            <person name="Stephan R."/>
            <person name="Tasara T."/>
        </authorList>
    </citation>
    <scope>NUCLEOTIDE SEQUENCE [LARGE SCALE GENOMIC DNA]</scope>
    <source>
        <strain evidence="6 9">H18-EM</strain>
    </source>
</reference>
<keyword evidence="10" id="KW-1185">Reference proteome</keyword>
<dbReference type="Proteomes" id="UP000195024">
    <property type="component" value="Unassembled WGS sequence"/>
</dbReference>
<dbReference type="RefSeq" id="WP_023520312.1">
    <property type="nucleotide sequence ID" value="NZ_AP019810.1"/>
</dbReference>
<reference evidence="1 11" key="4">
    <citation type="submission" date="2019-07" db="EMBL/GenBank/DDBJ databases">
        <title>antibiotic susceptibility of plant-derived lactic acid bacteria.</title>
        <authorList>
            <person name="Sugiyama M."/>
            <person name="Noda M."/>
        </authorList>
    </citation>
    <scope>NUCLEOTIDE SEQUENCE [LARGE SCALE GENOMIC DNA]</scope>
    <source>
        <strain evidence="1 11">15-1A</strain>
    </source>
</reference>
<dbReference type="EMBL" id="NGMS01000001">
    <property type="protein sequence ID" value="OTP28391.1"/>
    <property type="molecule type" value="Genomic_DNA"/>
</dbReference>
<dbReference type="EMBL" id="AP019810">
    <property type="protein sequence ID" value="BBM14297.1"/>
    <property type="molecule type" value="Genomic_DNA"/>
</dbReference>
<dbReference type="Pfam" id="PF08860">
    <property type="entry name" value="DUF1827"/>
    <property type="match status" value="1"/>
</dbReference>
<proteinExistence type="predicted"/>
<dbReference type="InterPro" id="IPR014959">
    <property type="entry name" value="DUF1827"/>
</dbReference>
<dbReference type="Gene3D" id="3.40.1720.10">
    <property type="entry name" value="Streptococcus thermophilus LMG 18311 protein like"/>
    <property type="match status" value="1"/>
</dbReference>
<dbReference type="Proteomes" id="UP000244022">
    <property type="component" value="Unassembled WGS sequence"/>
</dbReference>
<evidence type="ECO:0000313" key="6">
    <source>
        <dbReference type="EMBL" id="PTO37061.1"/>
    </source>
</evidence>
<name>A0A1A6GAC7_ENTMU</name>
<dbReference type="EMBL" id="JABCAG010000014">
    <property type="protein sequence ID" value="NMP58073.1"/>
    <property type="molecule type" value="Genomic_DNA"/>
</dbReference>
<reference evidence="2 10" key="5">
    <citation type="submission" date="2019-07" db="EMBL/GenBank/DDBJ databases">
        <title>Whole genome shotgun sequence of Enterococcus mundtii NBRC 100490.</title>
        <authorList>
            <person name="Hosoyama A."/>
            <person name="Uohara A."/>
            <person name="Ohji S."/>
            <person name="Ichikawa N."/>
        </authorList>
    </citation>
    <scope>NUCLEOTIDE SEQUENCE [LARGE SCALE GENOMIC DNA]</scope>
    <source>
        <strain evidence="2 10">NBRC 100490</strain>
    </source>
</reference>
<evidence type="ECO:0000313" key="1">
    <source>
        <dbReference type="EMBL" id="BBM14297.1"/>
    </source>
</evidence>
<evidence type="ECO:0000313" key="9">
    <source>
        <dbReference type="Proteomes" id="UP000244022"/>
    </source>
</evidence>
<protein>
    <submittedName>
        <fullName evidence="5">DUF1827 domain-containing protein</fullName>
    </submittedName>
    <submittedName>
        <fullName evidence="3">DUF1827 family protein</fullName>
    </submittedName>
</protein>
<gene>
    <name evidence="4" type="ORF">A5802_002132</name>
    <name evidence="6" type="ORF">C6N14_01975</name>
    <name evidence="5" type="ORF">CUS89_06605</name>
    <name evidence="1" type="ORF">EM151A_1060</name>
    <name evidence="2" type="ORF">EMU01_31090</name>
    <name evidence="3" type="ORF">HI921_06270</name>
</gene>
<evidence type="ECO:0000313" key="12">
    <source>
        <dbReference type="Proteomes" id="UP000557857"/>
    </source>
</evidence>
<dbReference type="Proteomes" id="UP000321175">
    <property type="component" value="Unassembled WGS sequence"/>
</dbReference>
<evidence type="ECO:0000313" key="3">
    <source>
        <dbReference type="EMBL" id="NMP58073.1"/>
    </source>
</evidence>
<organism evidence="4 7">
    <name type="scientific">Enterococcus mundtii</name>
    <dbReference type="NCBI Taxonomy" id="53346"/>
    <lineage>
        <taxon>Bacteria</taxon>
        <taxon>Bacillati</taxon>
        <taxon>Bacillota</taxon>
        <taxon>Bacilli</taxon>
        <taxon>Lactobacillales</taxon>
        <taxon>Enterococcaceae</taxon>
        <taxon>Enterococcus</taxon>
    </lineage>
</organism>
<dbReference type="Proteomes" id="UP000509460">
    <property type="component" value="Chromosome"/>
</dbReference>
<dbReference type="EMBL" id="BJWA01000063">
    <property type="protein sequence ID" value="GEL81965.1"/>
    <property type="molecule type" value="Genomic_DNA"/>
</dbReference>
<dbReference type="Proteomes" id="UP000557857">
    <property type="component" value="Unassembled WGS sequence"/>
</dbReference>
<evidence type="ECO:0000313" key="7">
    <source>
        <dbReference type="Proteomes" id="UP000195024"/>
    </source>
</evidence>
<evidence type="ECO:0000313" key="5">
    <source>
        <dbReference type="EMBL" id="PQF23568.1"/>
    </source>
</evidence>
<reference evidence="4 7" key="1">
    <citation type="submission" date="2017-05" db="EMBL/GenBank/DDBJ databases">
        <title>The Genome Sequence of Enterococcus mundtii 6B1_DIV0119.</title>
        <authorList>
            <consortium name="The Broad Institute Genomics Platform"/>
            <consortium name="The Broad Institute Genomic Center for Infectious Diseases"/>
            <person name="Earl A."/>
            <person name="Manson A."/>
            <person name="Schwartman J."/>
            <person name="Gilmore M."/>
            <person name="Abouelleil A."/>
            <person name="Cao P."/>
            <person name="Chapman S."/>
            <person name="Cusick C."/>
            <person name="Shea T."/>
            <person name="Young S."/>
            <person name="Neafsey D."/>
            <person name="Nusbaum C."/>
            <person name="Birren B."/>
        </authorList>
    </citation>
    <scope>NUCLEOTIDE SEQUENCE [LARGE SCALE GENOMIC DNA]</scope>
    <source>
        <strain evidence="4 7">6B1_DIV0119</strain>
    </source>
</reference>
<dbReference type="AlphaFoldDB" id="A0A1A6GAC7"/>
<dbReference type="EMBL" id="PUAP01000021">
    <property type="protein sequence ID" value="PQF23568.1"/>
    <property type="molecule type" value="Genomic_DNA"/>
</dbReference>
<reference evidence="3 12" key="6">
    <citation type="submission" date="2020-04" db="EMBL/GenBank/DDBJ databases">
        <authorList>
            <person name="Abaymova A."/>
            <person name="Teymurazov M."/>
            <person name="Tazyna O."/>
            <person name="Chatushin Y."/>
            <person name="Svetoch E."/>
            <person name="Pereligyn V."/>
            <person name="Pohylenko V."/>
            <person name="Platonov M."/>
            <person name="Kartsev N."/>
            <person name="Skryabin Y."/>
            <person name="Sizova A."/>
            <person name="Solomentsev V."/>
            <person name="Kislichkina A."/>
            <person name="Bogun A."/>
        </authorList>
    </citation>
    <scope>NUCLEOTIDE SEQUENCE [LARGE SCALE GENOMIC DNA]</scope>
    <source>
        <strain evidence="3">SCPM-O-B-8398</strain>
        <strain evidence="12">SCPM-O-B-8398 (E28)</strain>
    </source>
</reference>